<organism evidence="2 3">
    <name type="scientific">Cuscuta campestris</name>
    <dbReference type="NCBI Taxonomy" id="132261"/>
    <lineage>
        <taxon>Eukaryota</taxon>
        <taxon>Viridiplantae</taxon>
        <taxon>Streptophyta</taxon>
        <taxon>Embryophyta</taxon>
        <taxon>Tracheophyta</taxon>
        <taxon>Spermatophyta</taxon>
        <taxon>Magnoliopsida</taxon>
        <taxon>eudicotyledons</taxon>
        <taxon>Gunneridae</taxon>
        <taxon>Pentapetalae</taxon>
        <taxon>asterids</taxon>
        <taxon>lamiids</taxon>
        <taxon>Solanales</taxon>
        <taxon>Convolvulaceae</taxon>
        <taxon>Cuscuteae</taxon>
        <taxon>Cuscuta</taxon>
        <taxon>Cuscuta subgen. Grammica</taxon>
        <taxon>Cuscuta sect. Cleistogrammica</taxon>
    </lineage>
</organism>
<evidence type="ECO:0000313" key="2">
    <source>
        <dbReference type="EMBL" id="VFQ60069.1"/>
    </source>
</evidence>
<dbReference type="OrthoDB" id="10506612at2759"/>
<dbReference type="Pfam" id="PF23622">
    <property type="entry name" value="LRR_At1g61320_AtMIF1"/>
    <property type="match status" value="1"/>
</dbReference>
<dbReference type="PANTHER" id="PTHR34145">
    <property type="entry name" value="OS02G0105600 PROTEIN"/>
    <property type="match status" value="1"/>
</dbReference>
<reference evidence="2 3" key="1">
    <citation type="submission" date="2018-04" db="EMBL/GenBank/DDBJ databases">
        <authorList>
            <person name="Vogel A."/>
        </authorList>
    </citation>
    <scope>NUCLEOTIDE SEQUENCE [LARGE SCALE GENOMIC DNA]</scope>
</reference>
<evidence type="ECO:0000259" key="1">
    <source>
        <dbReference type="Pfam" id="PF23622"/>
    </source>
</evidence>
<dbReference type="EMBL" id="OOIL02000093">
    <property type="protein sequence ID" value="VFQ60069.1"/>
    <property type="molecule type" value="Genomic_DNA"/>
</dbReference>
<protein>
    <recommendedName>
        <fullName evidence="1">At1g61320/AtMIF1 LRR domain-containing protein</fullName>
    </recommendedName>
</protein>
<evidence type="ECO:0000313" key="3">
    <source>
        <dbReference type="Proteomes" id="UP000595140"/>
    </source>
</evidence>
<feature type="domain" description="At1g61320/AtMIF1 LRR" evidence="1">
    <location>
        <begin position="14"/>
        <end position="107"/>
    </location>
</feature>
<sequence length="288" mass="32529">MIEIFAPRLETLKCSVKHGCSIDMFGCTALKHLELHDAILSSDYVQHLLSESFCIEELKLSGCLGVDKFQISSSCLKRLSIDDYGETSGAEIDAPNLLCLRYNSSAKCRPKYCFLSWNAPKVEEVHMVFFNNTFRCAYEGGLKWFLEKLQNYEDLKLVIGWLHDHGGADFIVHEKLQAVSFSSLNEFVKRVNPTYVIISSISDETLLTEMLGFWHGSKKLSLISSSRQSIKLLHKKLSNRGSLKIRHSEFKLVSMEEMEKGMDSACKSFVKTHSNGYHAAGIVLVEKA</sequence>
<dbReference type="SUPFAM" id="SSF52047">
    <property type="entry name" value="RNI-like"/>
    <property type="match status" value="1"/>
</dbReference>
<dbReference type="InterPro" id="IPR055357">
    <property type="entry name" value="LRR_At1g61320_AtMIF1"/>
</dbReference>
<accession>A0A484KAX4</accession>
<dbReference type="PANTHER" id="PTHR34145:SF28">
    <property type="entry name" value="F-BOX DOMAIN-CONTAINING PROTEIN"/>
    <property type="match status" value="1"/>
</dbReference>
<gene>
    <name evidence="2" type="ORF">CCAM_LOCUS1845</name>
</gene>
<keyword evidence="3" id="KW-1185">Reference proteome</keyword>
<name>A0A484KAX4_9ASTE</name>
<dbReference type="Proteomes" id="UP000595140">
    <property type="component" value="Unassembled WGS sequence"/>
</dbReference>
<dbReference type="InterPro" id="IPR053772">
    <property type="entry name" value="At1g61320/At1g61330-like"/>
</dbReference>
<proteinExistence type="predicted"/>
<dbReference type="AlphaFoldDB" id="A0A484KAX4"/>